<dbReference type="Pfam" id="PF01022">
    <property type="entry name" value="HTH_5"/>
    <property type="match status" value="1"/>
</dbReference>
<evidence type="ECO:0000259" key="5">
    <source>
        <dbReference type="PROSITE" id="PS50987"/>
    </source>
</evidence>
<reference evidence="6 7" key="1">
    <citation type="submission" date="2019-08" db="EMBL/GenBank/DDBJ databases">
        <title>In-depth cultivation of the pig gut microbiome towards novel bacterial diversity and tailored functional studies.</title>
        <authorList>
            <person name="Wylensek D."/>
            <person name="Hitch T.C.A."/>
            <person name="Clavel T."/>
        </authorList>
    </citation>
    <scope>NUCLEOTIDE SEQUENCE [LARGE SCALE GENOMIC DNA]</scope>
    <source>
        <strain evidence="6 7">Oil+RF-744-GAM-WT-6</strain>
    </source>
</reference>
<keyword evidence="1" id="KW-0805">Transcription regulation</keyword>
<dbReference type="PROSITE" id="PS00846">
    <property type="entry name" value="HTH_ARSR_1"/>
    <property type="match status" value="1"/>
</dbReference>
<evidence type="ECO:0000256" key="2">
    <source>
        <dbReference type="ARBA" id="ARBA00023125"/>
    </source>
</evidence>
<sequence length="112" mass="12979">MTDKNLVDPEKVAECRANMGCERDYDDMSMIFNMFADSTRLKIMNALFTNELCVSDLASLLEMSQSAISHQLSSLKKTKLVRTRKIGKLVYYSMADEHIKNIYKMAYEHIRE</sequence>
<evidence type="ECO:0000313" key="7">
    <source>
        <dbReference type="Proteomes" id="UP000461880"/>
    </source>
</evidence>
<keyword evidence="3" id="KW-0804">Transcription</keyword>
<keyword evidence="7" id="KW-1185">Reference proteome</keyword>
<dbReference type="Proteomes" id="UP000461880">
    <property type="component" value="Unassembled WGS sequence"/>
</dbReference>
<dbReference type="InterPro" id="IPR018334">
    <property type="entry name" value="ArsR_HTH"/>
</dbReference>
<accession>A0A7X2NTG1</accession>
<organism evidence="6 7">
    <name type="scientific">Stecheria intestinalis</name>
    <dbReference type="NCBI Taxonomy" id="2606630"/>
    <lineage>
        <taxon>Bacteria</taxon>
        <taxon>Bacillati</taxon>
        <taxon>Bacillota</taxon>
        <taxon>Erysipelotrichia</taxon>
        <taxon>Erysipelotrichales</taxon>
        <taxon>Erysipelotrichaceae</taxon>
        <taxon>Stecheria</taxon>
    </lineage>
</organism>
<gene>
    <name evidence="6" type="ORF">FYJ51_09860</name>
</gene>
<dbReference type="InterPro" id="IPR001845">
    <property type="entry name" value="HTH_ArsR_DNA-bd_dom"/>
</dbReference>
<keyword evidence="4" id="KW-0105">Cadmium resistance</keyword>
<dbReference type="Gene3D" id="1.10.10.10">
    <property type="entry name" value="Winged helix-like DNA-binding domain superfamily/Winged helix DNA-binding domain"/>
    <property type="match status" value="1"/>
</dbReference>
<dbReference type="PRINTS" id="PR00778">
    <property type="entry name" value="HTHARSR"/>
</dbReference>
<dbReference type="InterPro" id="IPR011991">
    <property type="entry name" value="ArsR-like_HTH"/>
</dbReference>
<name>A0A7X2NTG1_9FIRM</name>
<dbReference type="InterPro" id="IPR036390">
    <property type="entry name" value="WH_DNA-bd_sf"/>
</dbReference>
<dbReference type="AlphaFoldDB" id="A0A7X2NTG1"/>
<dbReference type="RefSeq" id="WP_105303349.1">
    <property type="nucleotide sequence ID" value="NZ_JAQXPC010000099.1"/>
</dbReference>
<dbReference type="PANTHER" id="PTHR43132">
    <property type="entry name" value="ARSENICAL RESISTANCE OPERON REPRESSOR ARSR-RELATED"/>
    <property type="match status" value="1"/>
</dbReference>
<dbReference type="SMART" id="SM00418">
    <property type="entry name" value="HTH_ARSR"/>
    <property type="match status" value="1"/>
</dbReference>
<evidence type="ECO:0000313" key="6">
    <source>
        <dbReference type="EMBL" id="MSS59199.1"/>
    </source>
</evidence>
<dbReference type="InterPro" id="IPR036388">
    <property type="entry name" value="WH-like_DNA-bd_sf"/>
</dbReference>
<evidence type="ECO:0000256" key="1">
    <source>
        <dbReference type="ARBA" id="ARBA00023015"/>
    </source>
</evidence>
<evidence type="ECO:0000256" key="4">
    <source>
        <dbReference type="ARBA" id="ARBA00043263"/>
    </source>
</evidence>
<dbReference type="InterPro" id="IPR051011">
    <property type="entry name" value="Metal_resp_trans_reg"/>
</dbReference>
<proteinExistence type="predicted"/>
<dbReference type="EMBL" id="VUMN01000025">
    <property type="protein sequence ID" value="MSS59199.1"/>
    <property type="molecule type" value="Genomic_DNA"/>
</dbReference>
<protein>
    <submittedName>
        <fullName evidence="6">Helix-turn-helix transcriptional regulator</fullName>
    </submittedName>
</protein>
<dbReference type="GO" id="GO:0003677">
    <property type="term" value="F:DNA binding"/>
    <property type="evidence" value="ECO:0007669"/>
    <property type="project" value="UniProtKB-KW"/>
</dbReference>
<dbReference type="CDD" id="cd00090">
    <property type="entry name" value="HTH_ARSR"/>
    <property type="match status" value="1"/>
</dbReference>
<dbReference type="GO" id="GO:0046686">
    <property type="term" value="P:response to cadmium ion"/>
    <property type="evidence" value="ECO:0007669"/>
    <property type="project" value="UniProtKB-KW"/>
</dbReference>
<comment type="caution">
    <text evidence="6">The sequence shown here is derived from an EMBL/GenBank/DDBJ whole genome shotgun (WGS) entry which is preliminary data.</text>
</comment>
<keyword evidence="2" id="KW-0238">DNA-binding</keyword>
<dbReference type="SUPFAM" id="SSF46785">
    <property type="entry name" value="Winged helix' DNA-binding domain"/>
    <property type="match status" value="1"/>
</dbReference>
<dbReference type="PROSITE" id="PS50987">
    <property type="entry name" value="HTH_ARSR_2"/>
    <property type="match status" value="1"/>
</dbReference>
<feature type="domain" description="HTH arsR-type" evidence="5">
    <location>
        <begin position="20"/>
        <end position="112"/>
    </location>
</feature>
<dbReference type="NCBIfam" id="NF033788">
    <property type="entry name" value="HTH_metalloreg"/>
    <property type="match status" value="1"/>
</dbReference>
<evidence type="ECO:0000256" key="3">
    <source>
        <dbReference type="ARBA" id="ARBA00023163"/>
    </source>
</evidence>
<dbReference type="GO" id="GO:0003700">
    <property type="term" value="F:DNA-binding transcription factor activity"/>
    <property type="evidence" value="ECO:0007669"/>
    <property type="project" value="InterPro"/>
</dbReference>
<dbReference type="PANTHER" id="PTHR43132:SF6">
    <property type="entry name" value="HTH-TYPE TRANSCRIPTIONAL REPRESSOR CZRA"/>
    <property type="match status" value="1"/>
</dbReference>